<reference evidence="1 2" key="1">
    <citation type="submission" date="2018-03" db="EMBL/GenBank/DDBJ databases">
        <title>The uncultured portion of the human microbiome is neutrally assembled.</title>
        <authorList>
            <person name="Jeraldo P."/>
            <person name="Boardman L."/>
            <person name="White B.A."/>
            <person name="Nelson H."/>
            <person name="Goldenfeld N."/>
            <person name="Chia N."/>
        </authorList>
    </citation>
    <scope>NUCLEOTIDE SEQUENCE [LARGE SCALE GENOMIC DNA]</scope>
    <source>
        <strain evidence="1">CIM:MAG 903</strain>
    </source>
</reference>
<organism evidence="1 2">
    <name type="scientific">Clostridium cadaveris</name>
    <dbReference type="NCBI Taxonomy" id="1529"/>
    <lineage>
        <taxon>Bacteria</taxon>
        <taxon>Bacillati</taxon>
        <taxon>Bacillota</taxon>
        <taxon>Clostridia</taxon>
        <taxon>Eubacteriales</taxon>
        <taxon>Clostridiaceae</taxon>
        <taxon>Clostridium</taxon>
    </lineage>
</organism>
<comment type="caution">
    <text evidence="1">The sequence shown here is derived from an EMBL/GenBank/DDBJ whole genome shotgun (WGS) entry which is preliminary data.</text>
</comment>
<accession>A0A316MRI0</accession>
<sequence length="164" mass="19654">MQVLDITEEIQGDTFIKTKTGYLNLYQIQGINIVTLNEVEQLRIINDFSDFITAYKDDYKIIIMNFPVSTAVQQQHLLEKIKKCNNELFKDQLERKLEELKILEKNKTNTEYYLETFYDENSNLETERTSLEQCLKRNFRLMELDIEKKLKILYKLHNLNSKLM</sequence>
<protein>
    <submittedName>
        <fullName evidence="1">Uncharacterized protein</fullName>
    </submittedName>
</protein>
<dbReference type="AlphaFoldDB" id="A0A316MRI0"/>
<proteinExistence type="predicted"/>
<evidence type="ECO:0000313" key="1">
    <source>
        <dbReference type="EMBL" id="PWL55050.1"/>
    </source>
</evidence>
<dbReference type="EMBL" id="QAMZ01000014">
    <property type="protein sequence ID" value="PWL55050.1"/>
    <property type="molecule type" value="Genomic_DNA"/>
</dbReference>
<gene>
    <name evidence="1" type="ORF">DBY38_02795</name>
</gene>
<evidence type="ECO:0000313" key="2">
    <source>
        <dbReference type="Proteomes" id="UP000246114"/>
    </source>
</evidence>
<dbReference type="Proteomes" id="UP000246114">
    <property type="component" value="Unassembled WGS sequence"/>
</dbReference>
<name>A0A316MRI0_9CLOT</name>